<protein>
    <submittedName>
        <fullName evidence="1">Uncharacterized protein</fullName>
    </submittedName>
</protein>
<reference evidence="1 2" key="1">
    <citation type="submission" date="2018-06" db="EMBL/GenBank/DDBJ databases">
        <authorList>
            <consortium name="Pathogen Informatics"/>
            <person name="Doyle S."/>
        </authorList>
    </citation>
    <scope>NUCLEOTIDE SEQUENCE [LARGE SCALE GENOMIC DNA]</scope>
    <source>
        <strain evidence="1 2">NCTC8782</strain>
    </source>
</reference>
<gene>
    <name evidence="1" type="ORF">NCTC8782_01592</name>
</gene>
<proteinExistence type="predicted"/>
<sequence length="74" mass="8525">MIDKPNIETYGESLEEIIGEIFDDYSIKKPYQHELDNIMDERLSLSENLNNLSVKMGDEGLVYLASKISEIKED</sequence>
<dbReference type="Proteomes" id="UP000255286">
    <property type="component" value="Unassembled WGS sequence"/>
</dbReference>
<organism evidence="1 2">
    <name type="scientific">Citrobacter youngae</name>
    <dbReference type="NCBI Taxonomy" id="133448"/>
    <lineage>
        <taxon>Bacteria</taxon>
        <taxon>Pseudomonadati</taxon>
        <taxon>Pseudomonadota</taxon>
        <taxon>Gammaproteobacteria</taxon>
        <taxon>Enterobacterales</taxon>
        <taxon>Enterobacteriaceae</taxon>
        <taxon>Citrobacter</taxon>
        <taxon>Citrobacter freundii complex</taxon>
    </lineage>
</organism>
<accession>A0A9Q8E7F3</accession>
<name>A0A9Q8E7F3_9ENTR</name>
<comment type="caution">
    <text evidence="1">The sequence shown here is derived from an EMBL/GenBank/DDBJ whole genome shotgun (WGS) entry which is preliminary data.</text>
</comment>
<dbReference type="EMBL" id="UIGT01000001">
    <property type="protein sequence ID" value="SUX79073.1"/>
    <property type="molecule type" value="Genomic_DNA"/>
</dbReference>
<dbReference type="AlphaFoldDB" id="A0A9Q8E7F3"/>
<evidence type="ECO:0000313" key="1">
    <source>
        <dbReference type="EMBL" id="SUX79073.1"/>
    </source>
</evidence>
<evidence type="ECO:0000313" key="2">
    <source>
        <dbReference type="Proteomes" id="UP000255286"/>
    </source>
</evidence>
<dbReference type="RefSeq" id="WP_115601282.1">
    <property type="nucleotide sequence ID" value="NZ_UIGT01000001.1"/>
</dbReference>